<proteinExistence type="predicted"/>
<dbReference type="EMBL" id="KN831782">
    <property type="protein sequence ID" value="KIM40768.1"/>
    <property type="molecule type" value="Genomic_DNA"/>
</dbReference>
<feature type="non-terminal residue" evidence="2">
    <location>
        <position position="72"/>
    </location>
</feature>
<accession>A0A0C2XSU1</accession>
<keyword evidence="1" id="KW-1133">Transmembrane helix</keyword>
<keyword evidence="1" id="KW-0472">Membrane</keyword>
<reference evidence="2 3" key="1">
    <citation type="submission" date="2014-04" db="EMBL/GenBank/DDBJ databases">
        <authorList>
            <consortium name="DOE Joint Genome Institute"/>
            <person name="Kuo A."/>
            <person name="Gay G."/>
            <person name="Dore J."/>
            <person name="Kohler A."/>
            <person name="Nagy L.G."/>
            <person name="Floudas D."/>
            <person name="Copeland A."/>
            <person name="Barry K.W."/>
            <person name="Cichocki N."/>
            <person name="Veneault-Fourrey C."/>
            <person name="LaButti K."/>
            <person name="Lindquist E.A."/>
            <person name="Lipzen A."/>
            <person name="Lundell T."/>
            <person name="Morin E."/>
            <person name="Murat C."/>
            <person name="Sun H."/>
            <person name="Tunlid A."/>
            <person name="Henrissat B."/>
            <person name="Grigoriev I.V."/>
            <person name="Hibbett D.S."/>
            <person name="Martin F."/>
            <person name="Nordberg H.P."/>
            <person name="Cantor M.N."/>
            <person name="Hua S.X."/>
        </authorList>
    </citation>
    <scope>NUCLEOTIDE SEQUENCE [LARGE SCALE GENOMIC DNA]</scope>
    <source>
        <strain evidence="3">h7</strain>
    </source>
</reference>
<sequence length="72" mass="8301">HPKLTLYRFLVIFSTIGLGAAKTVTSYLNLTYASITLEWILGVVLFLMLHVLGTYEVDHAHRMAWLFELDYL</sequence>
<gene>
    <name evidence="2" type="ORF">M413DRAFT_49666</name>
</gene>
<dbReference type="AlphaFoldDB" id="A0A0C2XSU1"/>
<evidence type="ECO:0000313" key="3">
    <source>
        <dbReference type="Proteomes" id="UP000053424"/>
    </source>
</evidence>
<keyword evidence="3" id="KW-1185">Reference proteome</keyword>
<protein>
    <submittedName>
        <fullName evidence="2">Uncharacterized protein</fullName>
    </submittedName>
</protein>
<name>A0A0C2XSU1_HEBCY</name>
<reference evidence="3" key="2">
    <citation type="submission" date="2015-01" db="EMBL/GenBank/DDBJ databases">
        <title>Evolutionary Origins and Diversification of the Mycorrhizal Mutualists.</title>
        <authorList>
            <consortium name="DOE Joint Genome Institute"/>
            <consortium name="Mycorrhizal Genomics Consortium"/>
            <person name="Kohler A."/>
            <person name="Kuo A."/>
            <person name="Nagy L.G."/>
            <person name="Floudas D."/>
            <person name="Copeland A."/>
            <person name="Barry K.W."/>
            <person name="Cichocki N."/>
            <person name="Veneault-Fourrey C."/>
            <person name="LaButti K."/>
            <person name="Lindquist E.A."/>
            <person name="Lipzen A."/>
            <person name="Lundell T."/>
            <person name="Morin E."/>
            <person name="Murat C."/>
            <person name="Riley R."/>
            <person name="Ohm R."/>
            <person name="Sun H."/>
            <person name="Tunlid A."/>
            <person name="Henrissat B."/>
            <person name="Grigoriev I.V."/>
            <person name="Hibbett D.S."/>
            <person name="Martin F."/>
        </authorList>
    </citation>
    <scope>NUCLEOTIDE SEQUENCE [LARGE SCALE GENOMIC DNA]</scope>
    <source>
        <strain evidence="3">h7</strain>
    </source>
</reference>
<dbReference type="Proteomes" id="UP000053424">
    <property type="component" value="Unassembled WGS sequence"/>
</dbReference>
<feature type="transmembrane region" description="Helical" evidence="1">
    <location>
        <begin position="7"/>
        <end position="24"/>
    </location>
</feature>
<evidence type="ECO:0000256" key="1">
    <source>
        <dbReference type="SAM" id="Phobius"/>
    </source>
</evidence>
<keyword evidence="1" id="KW-0812">Transmembrane</keyword>
<evidence type="ECO:0000313" key="2">
    <source>
        <dbReference type="EMBL" id="KIM40768.1"/>
    </source>
</evidence>
<dbReference type="OrthoDB" id="3268450at2759"/>
<feature type="transmembrane region" description="Helical" evidence="1">
    <location>
        <begin position="30"/>
        <end position="53"/>
    </location>
</feature>
<dbReference type="HOGENOM" id="CLU_174958_0_0_1"/>
<organism evidence="2 3">
    <name type="scientific">Hebeloma cylindrosporum</name>
    <dbReference type="NCBI Taxonomy" id="76867"/>
    <lineage>
        <taxon>Eukaryota</taxon>
        <taxon>Fungi</taxon>
        <taxon>Dikarya</taxon>
        <taxon>Basidiomycota</taxon>
        <taxon>Agaricomycotina</taxon>
        <taxon>Agaricomycetes</taxon>
        <taxon>Agaricomycetidae</taxon>
        <taxon>Agaricales</taxon>
        <taxon>Agaricineae</taxon>
        <taxon>Hymenogastraceae</taxon>
        <taxon>Hebeloma</taxon>
    </lineage>
</organism>
<feature type="non-terminal residue" evidence="2">
    <location>
        <position position="1"/>
    </location>
</feature>